<dbReference type="PROSITE" id="PS51898">
    <property type="entry name" value="TYR_RECOMBINASE"/>
    <property type="match status" value="1"/>
</dbReference>
<keyword evidence="2" id="KW-0229">DNA integration</keyword>
<reference evidence="9" key="1">
    <citation type="submission" date="2020-03" db="EMBL/GenBank/DDBJ databases">
        <title>Whole-genome sequence of the purple nonsulfur bacterium Rhodocyclus tenuis DSM112.</title>
        <authorList>
            <person name="Kyndt J.A."/>
            <person name="Meyer T.E."/>
        </authorList>
    </citation>
    <scope>NUCLEOTIDE SEQUENCE [LARGE SCALE GENOMIC DNA]</scope>
    <source>
        <strain evidence="9">DSM 112</strain>
    </source>
</reference>
<evidence type="ECO:0000259" key="7">
    <source>
        <dbReference type="PROSITE" id="PS51900"/>
    </source>
</evidence>
<dbReference type="Pfam" id="PF13356">
    <property type="entry name" value="Arm-DNA-bind_3"/>
    <property type="match status" value="1"/>
</dbReference>
<evidence type="ECO:0000313" key="8">
    <source>
        <dbReference type="EMBL" id="NJA88075.1"/>
    </source>
</evidence>
<dbReference type="Gene3D" id="1.10.443.10">
    <property type="entry name" value="Intergrase catalytic core"/>
    <property type="match status" value="1"/>
</dbReference>
<organism evidence="8 9">
    <name type="scientific">Rhodocyclus gracilis</name>
    <dbReference type="NCBI Taxonomy" id="2929842"/>
    <lineage>
        <taxon>Bacteria</taxon>
        <taxon>Pseudomonadati</taxon>
        <taxon>Pseudomonadota</taxon>
        <taxon>Betaproteobacteria</taxon>
        <taxon>Rhodocyclales</taxon>
        <taxon>Rhodocyclaceae</taxon>
        <taxon>Rhodocyclus</taxon>
    </lineage>
</organism>
<dbReference type="Proteomes" id="UP000720344">
    <property type="component" value="Unassembled WGS sequence"/>
</dbReference>
<dbReference type="InterPro" id="IPR002104">
    <property type="entry name" value="Integrase_catalytic"/>
</dbReference>
<dbReference type="InterPro" id="IPR050808">
    <property type="entry name" value="Phage_Integrase"/>
</dbReference>
<comment type="caution">
    <text evidence="8">The sequence shown here is derived from an EMBL/GenBank/DDBJ whole genome shotgun (WGS) entry which is preliminary data.</text>
</comment>
<dbReference type="InterPro" id="IPR038488">
    <property type="entry name" value="Integrase_DNA-bd_sf"/>
</dbReference>
<dbReference type="RefSeq" id="WP_167680725.1">
    <property type="nucleotide sequence ID" value="NZ_JAATWB010000001.1"/>
</dbReference>
<feature type="domain" description="Tyr recombinase" evidence="6">
    <location>
        <begin position="199"/>
        <end position="369"/>
    </location>
</feature>
<dbReference type="PANTHER" id="PTHR30629">
    <property type="entry name" value="PROPHAGE INTEGRASE"/>
    <property type="match status" value="1"/>
</dbReference>
<evidence type="ECO:0000259" key="6">
    <source>
        <dbReference type="PROSITE" id="PS51898"/>
    </source>
</evidence>
<evidence type="ECO:0000256" key="1">
    <source>
        <dbReference type="ARBA" id="ARBA00008857"/>
    </source>
</evidence>
<name>A0ABX0WED6_9RHOO</name>
<feature type="domain" description="Core-binding (CB)" evidence="7">
    <location>
        <begin position="87"/>
        <end position="168"/>
    </location>
</feature>
<proteinExistence type="inferred from homology"/>
<evidence type="ECO:0000256" key="3">
    <source>
        <dbReference type="ARBA" id="ARBA00023125"/>
    </source>
</evidence>
<dbReference type="Gene3D" id="3.30.160.390">
    <property type="entry name" value="Integrase, DNA-binding domain"/>
    <property type="match status" value="1"/>
</dbReference>
<dbReference type="PANTHER" id="PTHR30629:SF2">
    <property type="entry name" value="PROPHAGE INTEGRASE INTS-RELATED"/>
    <property type="match status" value="1"/>
</dbReference>
<accession>A0ABX0WED6</accession>
<evidence type="ECO:0000256" key="4">
    <source>
        <dbReference type="ARBA" id="ARBA00023172"/>
    </source>
</evidence>
<keyword evidence="4" id="KW-0233">DNA recombination</keyword>
<evidence type="ECO:0000256" key="5">
    <source>
        <dbReference type="PROSITE-ProRule" id="PRU01248"/>
    </source>
</evidence>
<dbReference type="InterPro" id="IPR053876">
    <property type="entry name" value="Phage_int_M"/>
</dbReference>
<evidence type="ECO:0000256" key="2">
    <source>
        <dbReference type="ARBA" id="ARBA00022908"/>
    </source>
</evidence>
<protein>
    <submittedName>
        <fullName evidence="8">Integrase arm-type DNA-binding domain-containing protein</fullName>
    </submittedName>
</protein>
<dbReference type="InterPro" id="IPR044068">
    <property type="entry name" value="CB"/>
</dbReference>
<dbReference type="CDD" id="cd00801">
    <property type="entry name" value="INT_P4_C"/>
    <property type="match status" value="1"/>
</dbReference>
<dbReference type="InterPro" id="IPR011010">
    <property type="entry name" value="DNA_brk_join_enz"/>
</dbReference>
<dbReference type="InterPro" id="IPR013762">
    <property type="entry name" value="Integrase-like_cat_sf"/>
</dbReference>
<dbReference type="PROSITE" id="PS51900">
    <property type="entry name" value="CB"/>
    <property type="match status" value="1"/>
</dbReference>
<gene>
    <name evidence="8" type="ORF">HCX48_02410</name>
</gene>
<dbReference type="GO" id="GO:0003677">
    <property type="term" value="F:DNA binding"/>
    <property type="evidence" value="ECO:0007669"/>
    <property type="project" value="UniProtKB-KW"/>
</dbReference>
<dbReference type="InterPro" id="IPR025166">
    <property type="entry name" value="Integrase_DNA_bind_dom"/>
</dbReference>
<dbReference type="Pfam" id="PF22022">
    <property type="entry name" value="Phage_int_M"/>
    <property type="match status" value="1"/>
</dbReference>
<keyword evidence="3 5" id="KW-0238">DNA-binding</keyword>
<sequence>MPKLNDKKVRTAPPGRYYDGGGLILRVRESGSRDWALRITKDGKTTDYGLGGFPLVSLAEAREAAFDLRRAIKRGDIPQRKPKAGGDLFETLAEDYIKAHAPGWKNPKSADQWRSSLKAYAYPTIGKKAAQNITTADVLDILRPIWQDKTETASRVRGRIEKVIDYATAHGLRSGDNPARWVGHLSTLMPKRTAVAKVAHHAAMDYRDLPEFWKKLAKLEGSSAAALRWTILTAARSGETRGATHDELDKDGLWIVPAERMKAGKEHRVPLTEEALATIPPQEDEEAALLFPAPRGGQLSDMSLSAVPKRMGFGHVTVHGFRSTFRDWAGASTTHPREVIEHALAHQLKDKAEAAYARSDLLEKRRMLMEDWAAYVTSAARDGDAKATLRRQFVKAPCLAENSTWTR</sequence>
<evidence type="ECO:0000313" key="9">
    <source>
        <dbReference type="Proteomes" id="UP000720344"/>
    </source>
</evidence>
<dbReference type="Gene3D" id="1.10.150.130">
    <property type="match status" value="1"/>
</dbReference>
<dbReference type="SUPFAM" id="SSF56349">
    <property type="entry name" value="DNA breaking-rejoining enzymes"/>
    <property type="match status" value="1"/>
</dbReference>
<keyword evidence="9" id="KW-1185">Reference proteome</keyword>
<dbReference type="InterPro" id="IPR010998">
    <property type="entry name" value="Integrase_recombinase_N"/>
</dbReference>
<dbReference type="Pfam" id="PF00589">
    <property type="entry name" value="Phage_integrase"/>
    <property type="match status" value="1"/>
</dbReference>
<dbReference type="EMBL" id="JAATWB010000001">
    <property type="protein sequence ID" value="NJA88075.1"/>
    <property type="molecule type" value="Genomic_DNA"/>
</dbReference>
<comment type="similarity">
    <text evidence="1">Belongs to the 'phage' integrase family.</text>
</comment>